<feature type="compositionally biased region" description="Polar residues" evidence="1">
    <location>
        <begin position="50"/>
        <end position="68"/>
    </location>
</feature>
<dbReference type="AlphaFoldDB" id="A0A4Y9QQL4"/>
<reference evidence="2 3" key="1">
    <citation type="submission" date="2019-03" db="EMBL/GenBank/DDBJ databases">
        <title>Algoriphagus sp. nov, a new strain isolated from root system soil of mangrove plant Kandelia.</title>
        <authorList>
            <person name="Yin Q."/>
            <person name="Wang K."/>
            <person name="Song Z."/>
        </authorList>
    </citation>
    <scope>NUCLEOTIDE SEQUENCE [LARGE SCALE GENOMIC DNA]</scope>
    <source>
        <strain evidence="2 3">XY-J91</strain>
    </source>
</reference>
<organism evidence="2 3">
    <name type="scientific">Algoriphagus kandeliae</name>
    <dbReference type="NCBI Taxonomy" id="2562278"/>
    <lineage>
        <taxon>Bacteria</taxon>
        <taxon>Pseudomonadati</taxon>
        <taxon>Bacteroidota</taxon>
        <taxon>Cytophagia</taxon>
        <taxon>Cytophagales</taxon>
        <taxon>Cyclobacteriaceae</taxon>
        <taxon>Algoriphagus</taxon>
    </lineage>
</organism>
<gene>
    <name evidence="2" type="ORF">E4S40_10725</name>
</gene>
<evidence type="ECO:0000313" key="3">
    <source>
        <dbReference type="Proteomes" id="UP000297647"/>
    </source>
</evidence>
<comment type="caution">
    <text evidence="2">The sequence shown here is derived from an EMBL/GenBank/DDBJ whole genome shotgun (WGS) entry which is preliminary data.</text>
</comment>
<feature type="region of interest" description="Disordered" evidence="1">
    <location>
        <begin position="45"/>
        <end position="68"/>
    </location>
</feature>
<evidence type="ECO:0000313" key="2">
    <source>
        <dbReference type="EMBL" id="TFV94487.1"/>
    </source>
</evidence>
<evidence type="ECO:0000256" key="1">
    <source>
        <dbReference type="SAM" id="MobiDB-lite"/>
    </source>
</evidence>
<proteinExistence type="predicted"/>
<sequence>MKDSPENQMVSKEIVFDKQEIQLSIKQLMEEFAELEYQFFLEKNERSDAASENPNLEIGNNTNQETAA</sequence>
<dbReference type="OrthoDB" id="9987865at2"/>
<accession>A0A4Y9QQL4</accession>
<protein>
    <submittedName>
        <fullName evidence="2">Uncharacterized protein</fullName>
    </submittedName>
</protein>
<name>A0A4Y9QQL4_9BACT</name>
<keyword evidence="3" id="KW-1185">Reference proteome</keyword>
<dbReference type="Proteomes" id="UP000297647">
    <property type="component" value="Unassembled WGS sequence"/>
</dbReference>
<dbReference type="EMBL" id="SPSB01000003">
    <property type="protein sequence ID" value="TFV94487.1"/>
    <property type="molecule type" value="Genomic_DNA"/>
</dbReference>
<dbReference type="RefSeq" id="WP_135073862.1">
    <property type="nucleotide sequence ID" value="NZ_SPSB01000003.1"/>
</dbReference>